<comment type="caution">
    <text evidence="1">The sequence shown here is derived from an EMBL/GenBank/DDBJ whole genome shotgun (WGS) entry which is preliminary data.</text>
</comment>
<proteinExistence type="predicted"/>
<dbReference type="EMBL" id="CM046388">
    <property type="protein sequence ID" value="KAI8570838.1"/>
    <property type="molecule type" value="Genomic_DNA"/>
</dbReference>
<protein>
    <submittedName>
        <fullName evidence="1">Uncharacterized protein</fullName>
    </submittedName>
</protein>
<keyword evidence="2" id="KW-1185">Reference proteome</keyword>
<evidence type="ECO:0000313" key="2">
    <source>
        <dbReference type="Proteomes" id="UP001062846"/>
    </source>
</evidence>
<reference evidence="1" key="1">
    <citation type="submission" date="2022-02" db="EMBL/GenBank/DDBJ databases">
        <title>Plant Genome Project.</title>
        <authorList>
            <person name="Zhang R.-G."/>
        </authorList>
    </citation>
    <scope>NUCLEOTIDE SEQUENCE</scope>
    <source>
        <strain evidence="1">AT1</strain>
    </source>
</reference>
<gene>
    <name evidence="1" type="ORF">RHMOL_Rhmol01G0068200</name>
</gene>
<name>A0ACC0Q1I7_RHOML</name>
<accession>A0ACC0Q1I7</accession>
<sequence>MEEFEKELGLVTVLVQNEVGGVEGEVWEKWVDVEPVEGAVVINIEDILQQIIVADQREIERASMAGLQRSAISLRKQGSSGLVWLNQAKPRDQQAGEQQKPEGPRLARMRQQDGATEKPKVSSQLQSMKHSRSDSDLYHHGGKDVKVSIAALPRSTISFRRQGSSRVVWDESFFAAELNQEKPKEQPQAALPRSTISFRRQGSSGVVWDDSSFSAELNQEKPKEQPQACLPRSTISFRRQGSSGVVWDDSSFSAELNQEMPKEQPQAALPRSTISFRRQGSSGSCGAFNQDALASPVLAHVVHILVALMVMVGWWWWRRGDGHCGGGGGGSGVVLVVVCGGGGSGGCVMVVVGWWWWCGGSSGGDGGVAV</sequence>
<dbReference type="Proteomes" id="UP001062846">
    <property type="component" value="Chromosome 1"/>
</dbReference>
<evidence type="ECO:0000313" key="1">
    <source>
        <dbReference type="EMBL" id="KAI8570838.1"/>
    </source>
</evidence>
<organism evidence="1 2">
    <name type="scientific">Rhododendron molle</name>
    <name type="common">Chinese azalea</name>
    <name type="synonym">Azalea mollis</name>
    <dbReference type="NCBI Taxonomy" id="49168"/>
    <lineage>
        <taxon>Eukaryota</taxon>
        <taxon>Viridiplantae</taxon>
        <taxon>Streptophyta</taxon>
        <taxon>Embryophyta</taxon>
        <taxon>Tracheophyta</taxon>
        <taxon>Spermatophyta</taxon>
        <taxon>Magnoliopsida</taxon>
        <taxon>eudicotyledons</taxon>
        <taxon>Gunneridae</taxon>
        <taxon>Pentapetalae</taxon>
        <taxon>asterids</taxon>
        <taxon>Ericales</taxon>
        <taxon>Ericaceae</taxon>
        <taxon>Ericoideae</taxon>
        <taxon>Rhodoreae</taxon>
        <taxon>Rhododendron</taxon>
    </lineage>
</organism>